<evidence type="ECO:0000313" key="1">
    <source>
        <dbReference type="EMBL" id="PTB95764.1"/>
    </source>
</evidence>
<reference evidence="1 2" key="1">
    <citation type="submission" date="2018-03" db="EMBL/GenBank/DDBJ databases">
        <title>Cross-interface Injection: A General Nanoliter Liquid Handling Method Applied to Single Cells Genome Amplification Automated Nanoliter Liquid Handling Applied to Single Cell Multiple Displacement Amplification.</title>
        <authorList>
            <person name="Yun J."/>
            <person name="Xu P."/>
            <person name="Xu J."/>
            <person name="Dai X."/>
            <person name="Wang Y."/>
            <person name="Zheng X."/>
            <person name="Cao C."/>
            <person name="Yi Q."/>
            <person name="Zhu Y."/>
            <person name="Wang L."/>
            <person name="Dong Z."/>
            <person name="Huang Y."/>
            <person name="Huang L."/>
            <person name="Du W."/>
        </authorList>
    </citation>
    <scope>NUCLEOTIDE SEQUENCE [LARGE SCALE GENOMIC DNA]</scope>
    <source>
        <strain evidence="1 2">Z-D1-2</strain>
    </source>
</reference>
<accession>A0A2T4DPL3</accession>
<dbReference type="AlphaFoldDB" id="A0A2T4DPL3"/>
<protein>
    <submittedName>
        <fullName evidence="1">Uncharacterized protein</fullName>
    </submittedName>
</protein>
<proteinExistence type="predicted"/>
<comment type="caution">
    <text evidence="1">The sequence shown here is derived from an EMBL/GenBank/DDBJ whole genome shotgun (WGS) entry which is preliminary data.</text>
</comment>
<organism evidence="1 2">
    <name type="scientific">Marivirga lumbricoides</name>
    <dbReference type="NCBI Taxonomy" id="1046115"/>
    <lineage>
        <taxon>Bacteria</taxon>
        <taxon>Pseudomonadati</taxon>
        <taxon>Bacteroidota</taxon>
        <taxon>Cytophagia</taxon>
        <taxon>Cytophagales</taxon>
        <taxon>Marivirgaceae</taxon>
        <taxon>Marivirga</taxon>
    </lineage>
</organism>
<evidence type="ECO:0000313" key="2">
    <source>
        <dbReference type="Proteomes" id="UP000240608"/>
    </source>
</evidence>
<sequence length="126" mass="14343">MGYFSKVVDDVRISYHFLNDNLPIFTRTILLLNTDSLKAINWVNSHGGIVYSPLIHEESGIIRFLILDRHSSLILTGTLTNNNFSIDFNYPDINNSIRSNNRTIDDDGNFLIEGKDNFGNKTSLSY</sequence>
<dbReference type="EMBL" id="PYVU01000088">
    <property type="protein sequence ID" value="PTB95764.1"/>
    <property type="molecule type" value="Genomic_DNA"/>
</dbReference>
<gene>
    <name evidence="1" type="ORF">C9994_10340</name>
</gene>
<name>A0A2T4DPL3_9BACT</name>
<dbReference type="Proteomes" id="UP000240608">
    <property type="component" value="Unassembled WGS sequence"/>
</dbReference>